<gene>
    <name evidence="2" type="ORF">NTE_00952</name>
</gene>
<accession>A0A075MQ71</accession>
<dbReference type="EMBL" id="CP007174">
    <property type="protein sequence ID" value="AIF83027.1"/>
    <property type="molecule type" value="Genomic_DNA"/>
</dbReference>
<protein>
    <submittedName>
        <fullName evidence="2">Uncharacterized protein</fullName>
    </submittedName>
</protein>
<evidence type="ECO:0000313" key="2">
    <source>
        <dbReference type="EMBL" id="AIF83027.1"/>
    </source>
</evidence>
<reference evidence="2 3" key="1">
    <citation type="journal article" date="2014" name="PLoS ONE">
        <title>Genome Sequence of Candidatus Nitrososphaera evergladensis from Group I.1b Enriched from Everglades Soil Reveals Novel Genomic Features of the Ammonia-Oxidizing Archaea.</title>
        <authorList>
            <person name="Zhalnina K.V."/>
            <person name="Dias R."/>
            <person name="Leonard M.T."/>
            <person name="Dorr de Quadros P."/>
            <person name="Camargo F.A."/>
            <person name="Drew J.C."/>
            <person name="Farmerie W.G."/>
            <person name="Daroub S.H."/>
            <person name="Triplett E.W."/>
        </authorList>
    </citation>
    <scope>NUCLEOTIDE SEQUENCE [LARGE SCALE GENOMIC DNA]</scope>
    <source>
        <strain evidence="2 3">SR1</strain>
    </source>
</reference>
<dbReference type="RefSeq" id="WP_148699878.1">
    <property type="nucleotide sequence ID" value="NZ_CP007174.1"/>
</dbReference>
<evidence type="ECO:0000256" key="1">
    <source>
        <dbReference type="SAM" id="MobiDB-lite"/>
    </source>
</evidence>
<organism evidence="2 3">
    <name type="scientific">Candidatus Nitrososphaera evergladensis SR1</name>
    <dbReference type="NCBI Taxonomy" id="1459636"/>
    <lineage>
        <taxon>Archaea</taxon>
        <taxon>Nitrososphaerota</taxon>
        <taxon>Nitrososphaeria</taxon>
        <taxon>Nitrososphaerales</taxon>
        <taxon>Nitrososphaeraceae</taxon>
        <taxon>Nitrososphaera</taxon>
    </lineage>
</organism>
<dbReference type="AlphaFoldDB" id="A0A075MQ71"/>
<dbReference type="GeneID" id="41596787"/>
<name>A0A075MQ71_9ARCH</name>
<keyword evidence="3" id="KW-1185">Reference proteome</keyword>
<dbReference type="HOGENOM" id="CLU_2079309_0_0_2"/>
<proteinExistence type="predicted"/>
<feature type="region of interest" description="Disordered" evidence="1">
    <location>
        <begin position="1"/>
        <end position="20"/>
    </location>
</feature>
<dbReference type="Proteomes" id="UP000028194">
    <property type="component" value="Chromosome"/>
</dbReference>
<sequence>MRKRDTGAHKPKTAKSSKGFAADDLIMHQETKAKGAYTVKKLGQQEYLYHITRVAGKQKWRLLGNVKDIDAKDPNLIKARAVTALPYARSVIERYLAGDIDKAKAKSELARVIDKCQ</sequence>
<dbReference type="KEGG" id="nev:NTE_00952"/>
<evidence type="ECO:0000313" key="3">
    <source>
        <dbReference type="Proteomes" id="UP000028194"/>
    </source>
</evidence>